<gene>
    <name evidence="1" type="ORF">EFP84_13775</name>
</gene>
<sequence>MNFLSYFERKLFILCNSFLILLCSVVLIQPSGFFKSDSPVAAAATNESSETPEAGTEKEKSAELKLEDLASQEDGFSLCYDLEAAFYGDSSEWIVIQHFSEVENPPPELRISI</sequence>
<evidence type="ECO:0000313" key="1">
    <source>
        <dbReference type="EMBL" id="AYV56468.1"/>
    </source>
</evidence>
<evidence type="ECO:0000313" key="2">
    <source>
        <dbReference type="Proteomes" id="UP000276407"/>
    </source>
</evidence>
<protein>
    <submittedName>
        <fullName evidence="1">Uncharacterized protein</fullName>
    </submittedName>
</protein>
<dbReference type="AlphaFoldDB" id="A0AAD0XR45"/>
<dbReference type="Proteomes" id="UP000276407">
    <property type="component" value="Chromosome 1"/>
</dbReference>
<dbReference type="EMBL" id="CP033614">
    <property type="protein sequence ID" value="AYV56468.1"/>
    <property type="molecule type" value="Genomic_DNA"/>
</dbReference>
<dbReference type="KEGG" id="lkm:EFP84_13775"/>
<accession>A0AAD0XR45</accession>
<dbReference type="RefSeq" id="WP_123179837.1">
    <property type="nucleotide sequence ID" value="NZ_CP033614.1"/>
</dbReference>
<proteinExistence type="predicted"/>
<reference evidence="1 2" key="1">
    <citation type="submission" date="2018-11" db="EMBL/GenBank/DDBJ databases">
        <title>Complete genome sequence of Leptospira kmetyi isolate LS 001/16 from soil sample associated with a leptospirosis patient in Kelantan.</title>
        <authorList>
            <person name="Muhammad Yusoff F."/>
            <person name="Muhammad Yusoff S."/>
            <person name="Ahmad M.N."/>
            <person name="Yusof N.Y."/>
            <person name="Aziah I."/>
        </authorList>
    </citation>
    <scope>NUCLEOTIDE SEQUENCE [LARGE SCALE GENOMIC DNA]</scope>
    <source>
        <strain evidence="1 2">LS 001/16</strain>
    </source>
</reference>
<name>A0AAD0XR45_9LEPT</name>
<organism evidence="1 2">
    <name type="scientific">Leptospira kmetyi</name>
    <dbReference type="NCBI Taxonomy" id="408139"/>
    <lineage>
        <taxon>Bacteria</taxon>
        <taxon>Pseudomonadati</taxon>
        <taxon>Spirochaetota</taxon>
        <taxon>Spirochaetia</taxon>
        <taxon>Leptospirales</taxon>
        <taxon>Leptospiraceae</taxon>
        <taxon>Leptospira</taxon>
    </lineage>
</organism>